<accession>A0A9P6UYJ3</accession>
<keyword evidence="4" id="KW-1185">Reference proteome</keyword>
<evidence type="ECO:0000313" key="3">
    <source>
        <dbReference type="EMBL" id="KAG0325674.1"/>
    </source>
</evidence>
<dbReference type="OrthoDB" id="2448739at2759"/>
<evidence type="ECO:0000256" key="2">
    <source>
        <dbReference type="SAM" id="Phobius"/>
    </source>
</evidence>
<gene>
    <name evidence="3" type="ORF">BGZ99_000322</name>
</gene>
<dbReference type="EMBL" id="JAAAIP010000105">
    <property type="protein sequence ID" value="KAG0325674.1"/>
    <property type="molecule type" value="Genomic_DNA"/>
</dbReference>
<sequence length="499" mass="52853">MAAALHSYLGRNRLLPDPRPFSLSKLIKIPLVVVLATLNSNFVRPVDALLSCQSPTGSHSVGDVTALQWIDDGAWPTAQDVYSTTADVLCSSNSLKLLELASVTNGQTWIIPSNILTATCPGSQVHVEYSGKLWDALHLLHVQDYMVKCEDMTIQAPALPPATTAMPVTATITVSTRISTSLTTTASIPAQTTASSSSQQPPLTMPTTPSDQTGSHTTNTTTTTTKTNVPAAALGTLAAVAVVAVIIFGLIMNHRRKRLAQEQRWLKQENLRYGGIGSSADMGWLPETSQLGRDNRASLWSSLGYPYDSTAAVARAGRMTGAGTGSGTGAGVRAGTDAGAMTLTSTSPMAYNPLISLPSLELDLLQPGQMMPEYGVGDGHRDYYNSNNNDNINNFGESTFIRNPSNGIGATVTAANATADASTVRRRPTLPDIQVPSEPELSYIGNHMLWPHGDIPTAVRDGASDSGGGYGHGYDRHGWHGGYGGYGDYGRYHDGHVDG</sequence>
<protein>
    <submittedName>
        <fullName evidence="3">Uncharacterized protein</fullName>
    </submittedName>
</protein>
<keyword evidence="2" id="KW-0812">Transmembrane</keyword>
<evidence type="ECO:0000256" key="1">
    <source>
        <dbReference type="SAM" id="MobiDB-lite"/>
    </source>
</evidence>
<feature type="compositionally biased region" description="Polar residues" evidence="1">
    <location>
        <begin position="205"/>
        <end position="216"/>
    </location>
</feature>
<dbReference type="Proteomes" id="UP000738325">
    <property type="component" value="Unassembled WGS sequence"/>
</dbReference>
<feature type="region of interest" description="Disordered" evidence="1">
    <location>
        <begin position="185"/>
        <end position="224"/>
    </location>
</feature>
<proteinExistence type="predicted"/>
<reference evidence="3" key="1">
    <citation type="journal article" date="2020" name="Fungal Divers.">
        <title>Resolving the Mortierellaceae phylogeny through synthesis of multi-gene phylogenetics and phylogenomics.</title>
        <authorList>
            <person name="Vandepol N."/>
            <person name="Liber J."/>
            <person name="Desiro A."/>
            <person name="Na H."/>
            <person name="Kennedy M."/>
            <person name="Barry K."/>
            <person name="Grigoriev I.V."/>
            <person name="Miller A.N."/>
            <person name="O'Donnell K."/>
            <person name="Stajich J.E."/>
            <person name="Bonito G."/>
        </authorList>
    </citation>
    <scope>NUCLEOTIDE SEQUENCE</scope>
    <source>
        <strain evidence="3">REB-010B</strain>
    </source>
</reference>
<keyword evidence="2" id="KW-0472">Membrane</keyword>
<feature type="transmembrane region" description="Helical" evidence="2">
    <location>
        <begin position="231"/>
        <end position="251"/>
    </location>
</feature>
<feature type="compositionally biased region" description="Low complexity" evidence="1">
    <location>
        <begin position="185"/>
        <end position="202"/>
    </location>
</feature>
<dbReference type="AlphaFoldDB" id="A0A9P6UYJ3"/>
<evidence type="ECO:0000313" key="4">
    <source>
        <dbReference type="Proteomes" id="UP000738325"/>
    </source>
</evidence>
<name>A0A9P6UYJ3_9FUNG</name>
<organism evidence="3 4">
    <name type="scientific">Dissophora globulifera</name>
    <dbReference type="NCBI Taxonomy" id="979702"/>
    <lineage>
        <taxon>Eukaryota</taxon>
        <taxon>Fungi</taxon>
        <taxon>Fungi incertae sedis</taxon>
        <taxon>Mucoromycota</taxon>
        <taxon>Mortierellomycotina</taxon>
        <taxon>Mortierellomycetes</taxon>
        <taxon>Mortierellales</taxon>
        <taxon>Mortierellaceae</taxon>
        <taxon>Dissophora</taxon>
    </lineage>
</organism>
<comment type="caution">
    <text evidence="3">The sequence shown here is derived from an EMBL/GenBank/DDBJ whole genome shotgun (WGS) entry which is preliminary data.</text>
</comment>
<keyword evidence="2" id="KW-1133">Transmembrane helix</keyword>